<accession>A0A9P5NJK4</accession>
<name>A0A9P5NJK4_GYMJU</name>
<sequence>MESFPAHATLPAKAKAEAMDVLTWAWTDRLLPSNRAIPSPFSQEECQELMNLLRSFNDHRQDDYGIQTRVIARILLRVAQWRQIYFRPNKPLPKDVGTGPTNRLPVHRRPFSRAFFDFFVSILLLGIPYLFLERARLAGRVDEESGLLRSASPMVVIGACTCLVRICHLPLFTRVGFCGADSGMVAILFAAFTMVATGVAVLRHKTDLERRVPHIGVEGLMIVSRRTVALSLPLVFLAYSIIAFVTGIVLYSYRGVSNSDPSLPKNPFEDYMRWTVVGVVGGLAGIVTTSLLLFRR</sequence>
<feature type="transmembrane region" description="Helical" evidence="1">
    <location>
        <begin position="184"/>
        <end position="202"/>
    </location>
</feature>
<evidence type="ECO:0000313" key="3">
    <source>
        <dbReference type="Proteomes" id="UP000724874"/>
    </source>
</evidence>
<organism evidence="2 3">
    <name type="scientific">Gymnopilus junonius</name>
    <name type="common">Spectacular rustgill mushroom</name>
    <name type="synonym">Gymnopilus spectabilis subsp. junonius</name>
    <dbReference type="NCBI Taxonomy" id="109634"/>
    <lineage>
        <taxon>Eukaryota</taxon>
        <taxon>Fungi</taxon>
        <taxon>Dikarya</taxon>
        <taxon>Basidiomycota</taxon>
        <taxon>Agaricomycotina</taxon>
        <taxon>Agaricomycetes</taxon>
        <taxon>Agaricomycetidae</taxon>
        <taxon>Agaricales</taxon>
        <taxon>Agaricineae</taxon>
        <taxon>Hymenogastraceae</taxon>
        <taxon>Gymnopilus</taxon>
    </lineage>
</organism>
<feature type="transmembrane region" description="Helical" evidence="1">
    <location>
        <begin position="153"/>
        <end position="172"/>
    </location>
</feature>
<feature type="transmembrane region" description="Helical" evidence="1">
    <location>
        <begin position="228"/>
        <end position="251"/>
    </location>
</feature>
<keyword evidence="1" id="KW-0472">Membrane</keyword>
<keyword evidence="3" id="KW-1185">Reference proteome</keyword>
<dbReference type="AlphaFoldDB" id="A0A9P5NJK4"/>
<gene>
    <name evidence="2" type="ORF">CPB84DRAFT_1816656</name>
</gene>
<evidence type="ECO:0000256" key="1">
    <source>
        <dbReference type="SAM" id="Phobius"/>
    </source>
</evidence>
<feature type="transmembrane region" description="Helical" evidence="1">
    <location>
        <begin position="271"/>
        <end position="294"/>
    </location>
</feature>
<feature type="transmembrane region" description="Helical" evidence="1">
    <location>
        <begin position="114"/>
        <end position="132"/>
    </location>
</feature>
<dbReference type="Proteomes" id="UP000724874">
    <property type="component" value="Unassembled WGS sequence"/>
</dbReference>
<keyword evidence="1" id="KW-0812">Transmembrane</keyword>
<proteinExistence type="predicted"/>
<dbReference type="OrthoDB" id="3245306at2759"/>
<evidence type="ECO:0000313" key="2">
    <source>
        <dbReference type="EMBL" id="KAF8887275.1"/>
    </source>
</evidence>
<dbReference type="EMBL" id="JADNYJ010000091">
    <property type="protein sequence ID" value="KAF8887275.1"/>
    <property type="molecule type" value="Genomic_DNA"/>
</dbReference>
<protein>
    <submittedName>
        <fullName evidence="2">Uncharacterized protein</fullName>
    </submittedName>
</protein>
<keyword evidence="1" id="KW-1133">Transmembrane helix</keyword>
<comment type="caution">
    <text evidence="2">The sequence shown here is derived from an EMBL/GenBank/DDBJ whole genome shotgun (WGS) entry which is preliminary data.</text>
</comment>
<reference evidence="2" key="1">
    <citation type="submission" date="2020-11" db="EMBL/GenBank/DDBJ databases">
        <authorList>
            <consortium name="DOE Joint Genome Institute"/>
            <person name="Ahrendt S."/>
            <person name="Riley R."/>
            <person name="Andreopoulos W."/>
            <person name="LaButti K."/>
            <person name="Pangilinan J."/>
            <person name="Ruiz-duenas F.J."/>
            <person name="Barrasa J.M."/>
            <person name="Sanchez-Garcia M."/>
            <person name="Camarero S."/>
            <person name="Miyauchi S."/>
            <person name="Serrano A."/>
            <person name="Linde D."/>
            <person name="Babiker R."/>
            <person name="Drula E."/>
            <person name="Ayuso-Fernandez I."/>
            <person name="Pacheco R."/>
            <person name="Padilla G."/>
            <person name="Ferreira P."/>
            <person name="Barriuso J."/>
            <person name="Kellner H."/>
            <person name="Castanera R."/>
            <person name="Alfaro M."/>
            <person name="Ramirez L."/>
            <person name="Pisabarro A.G."/>
            <person name="Kuo A."/>
            <person name="Tritt A."/>
            <person name="Lipzen A."/>
            <person name="He G."/>
            <person name="Yan M."/>
            <person name="Ng V."/>
            <person name="Cullen D."/>
            <person name="Martin F."/>
            <person name="Rosso M.-N."/>
            <person name="Henrissat B."/>
            <person name="Hibbett D."/>
            <person name="Martinez A.T."/>
            <person name="Grigoriev I.V."/>
        </authorList>
    </citation>
    <scope>NUCLEOTIDE SEQUENCE</scope>
    <source>
        <strain evidence="2">AH 44721</strain>
    </source>
</reference>